<name>A0A1H6D948_9ACTN</name>
<dbReference type="Gene3D" id="3.40.190.10">
    <property type="entry name" value="Periplasmic binding protein-like II"/>
    <property type="match status" value="2"/>
</dbReference>
<dbReference type="InterPro" id="IPR005119">
    <property type="entry name" value="LysR_subst-bd"/>
</dbReference>
<keyword evidence="4" id="KW-0804">Transcription</keyword>
<sequence length="320" mass="34632">MRIEQLEYIEAVTRLGSLRKAAEALHLSQPALSETVRNLERELGVNILDRRRSGAKISAEGRELLPHIAGVLEAVEGLRRAADEQHHTSRMIRLGTVHAATVPLLVPAVRAFRAAHPETQLEVVGVQPAALQRSLLEGDLDLGLVNYLRGDDIPPGFHSTELLRGHAVVCLRSDSPLAARDRVTVEDLLAQPLIVMRSGYLMHRYVHRLLHGRSPLFSYSTDGAEMGKLMVAEGLGPTILPDYSVRGDPLERSGVITFRPLVTDDDEVLLVIQRPLAGSVPPATRALHQVFVEVAATYRSAGPASLALPATEEAGGAATG</sequence>
<dbReference type="SUPFAM" id="SSF46785">
    <property type="entry name" value="Winged helix' DNA-binding domain"/>
    <property type="match status" value="1"/>
</dbReference>
<keyword evidence="7" id="KW-1185">Reference proteome</keyword>
<dbReference type="PANTHER" id="PTHR30346">
    <property type="entry name" value="TRANSCRIPTIONAL DUAL REGULATOR HCAR-RELATED"/>
    <property type="match status" value="1"/>
</dbReference>
<evidence type="ECO:0000256" key="2">
    <source>
        <dbReference type="ARBA" id="ARBA00023015"/>
    </source>
</evidence>
<dbReference type="InterPro" id="IPR000847">
    <property type="entry name" value="LysR_HTH_N"/>
</dbReference>
<dbReference type="GO" id="GO:0032993">
    <property type="term" value="C:protein-DNA complex"/>
    <property type="evidence" value="ECO:0007669"/>
    <property type="project" value="TreeGrafter"/>
</dbReference>
<evidence type="ECO:0000256" key="1">
    <source>
        <dbReference type="ARBA" id="ARBA00009437"/>
    </source>
</evidence>
<dbReference type="Pfam" id="PF00126">
    <property type="entry name" value="HTH_1"/>
    <property type="match status" value="1"/>
</dbReference>
<accession>A0A1H6D948</accession>
<proteinExistence type="inferred from homology"/>
<dbReference type="AlphaFoldDB" id="A0A1H6D948"/>
<feature type="domain" description="HTH lysR-type" evidence="5">
    <location>
        <begin position="1"/>
        <end position="58"/>
    </location>
</feature>
<dbReference type="InterPro" id="IPR036390">
    <property type="entry name" value="WH_DNA-bd_sf"/>
</dbReference>
<dbReference type="Pfam" id="PF03466">
    <property type="entry name" value="LysR_substrate"/>
    <property type="match status" value="1"/>
</dbReference>
<dbReference type="CDD" id="cd05466">
    <property type="entry name" value="PBP2_LTTR_substrate"/>
    <property type="match status" value="1"/>
</dbReference>
<reference evidence="6 7" key="1">
    <citation type="submission" date="2016-10" db="EMBL/GenBank/DDBJ databases">
        <authorList>
            <person name="de Groot N.N."/>
        </authorList>
    </citation>
    <scope>NUCLEOTIDE SEQUENCE [LARGE SCALE GENOMIC DNA]</scope>
    <source>
        <strain evidence="6 7">CGMCC 4.2023</strain>
    </source>
</reference>
<gene>
    <name evidence="6" type="ORF">SAMN05216223_11333</name>
</gene>
<keyword evidence="2" id="KW-0805">Transcription regulation</keyword>
<dbReference type="PROSITE" id="PS50931">
    <property type="entry name" value="HTH_LYSR"/>
    <property type="match status" value="1"/>
</dbReference>
<dbReference type="GO" id="GO:0003700">
    <property type="term" value="F:DNA-binding transcription factor activity"/>
    <property type="evidence" value="ECO:0007669"/>
    <property type="project" value="InterPro"/>
</dbReference>
<dbReference type="Gene3D" id="1.10.10.10">
    <property type="entry name" value="Winged helix-like DNA-binding domain superfamily/Winged helix DNA-binding domain"/>
    <property type="match status" value="1"/>
</dbReference>
<comment type="similarity">
    <text evidence="1">Belongs to the LysR transcriptional regulatory family.</text>
</comment>
<dbReference type="SUPFAM" id="SSF53850">
    <property type="entry name" value="Periplasmic binding protein-like II"/>
    <property type="match status" value="1"/>
</dbReference>
<dbReference type="InterPro" id="IPR036388">
    <property type="entry name" value="WH-like_DNA-bd_sf"/>
</dbReference>
<evidence type="ECO:0000259" key="5">
    <source>
        <dbReference type="PROSITE" id="PS50931"/>
    </source>
</evidence>
<organism evidence="6 7">
    <name type="scientific">Actinacidiphila yanglinensis</name>
    <dbReference type="NCBI Taxonomy" id="310779"/>
    <lineage>
        <taxon>Bacteria</taxon>
        <taxon>Bacillati</taxon>
        <taxon>Actinomycetota</taxon>
        <taxon>Actinomycetes</taxon>
        <taxon>Kitasatosporales</taxon>
        <taxon>Streptomycetaceae</taxon>
        <taxon>Actinacidiphila</taxon>
    </lineage>
</organism>
<dbReference type="FunFam" id="1.10.10.10:FF:000001">
    <property type="entry name" value="LysR family transcriptional regulator"/>
    <property type="match status" value="1"/>
</dbReference>
<keyword evidence="3 6" id="KW-0238">DNA-binding</keyword>
<dbReference type="OrthoDB" id="3181812at2"/>
<dbReference type="PRINTS" id="PR00039">
    <property type="entry name" value="HTHLYSR"/>
</dbReference>
<dbReference type="PANTHER" id="PTHR30346:SF0">
    <property type="entry name" value="HCA OPERON TRANSCRIPTIONAL ACTIVATOR HCAR"/>
    <property type="match status" value="1"/>
</dbReference>
<evidence type="ECO:0000256" key="4">
    <source>
        <dbReference type="ARBA" id="ARBA00023163"/>
    </source>
</evidence>
<dbReference type="GO" id="GO:0003677">
    <property type="term" value="F:DNA binding"/>
    <property type="evidence" value="ECO:0007669"/>
    <property type="project" value="UniProtKB-KW"/>
</dbReference>
<dbReference type="EMBL" id="FNVU01000013">
    <property type="protein sequence ID" value="SEG81871.1"/>
    <property type="molecule type" value="Genomic_DNA"/>
</dbReference>
<evidence type="ECO:0000313" key="7">
    <source>
        <dbReference type="Proteomes" id="UP000236754"/>
    </source>
</evidence>
<dbReference type="RefSeq" id="WP_103888548.1">
    <property type="nucleotide sequence ID" value="NZ_FNVU01000013.1"/>
</dbReference>
<dbReference type="Proteomes" id="UP000236754">
    <property type="component" value="Unassembled WGS sequence"/>
</dbReference>
<protein>
    <submittedName>
        <fullName evidence="6">DNA-binding transcriptional regulator, LysR family</fullName>
    </submittedName>
</protein>
<evidence type="ECO:0000313" key="6">
    <source>
        <dbReference type="EMBL" id="SEG81871.1"/>
    </source>
</evidence>
<evidence type="ECO:0000256" key="3">
    <source>
        <dbReference type="ARBA" id="ARBA00023125"/>
    </source>
</evidence>